<sequence length="70" mass="7380">MSSDNNSTLSAQVKKLNVSDDTASETAPSELVAVVDDLLNQLSSKFGNLSSELIGKSVLEPHLKCLVAYG</sequence>
<organism evidence="2 3">
    <name type="scientific">Elasticomyces elasticus</name>
    <dbReference type="NCBI Taxonomy" id="574655"/>
    <lineage>
        <taxon>Eukaryota</taxon>
        <taxon>Fungi</taxon>
        <taxon>Dikarya</taxon>
        <taxon>Ascomycota</taxon>
        <taxon>Pezizomycotina</taxon>
        <taxon>Dothideomycetes</taxon>
        <taxon>Dothideomycetidae</taxon>
        <taxon>Mycosphaerellales</taxon>
        <taxon>Teratosphaeriaceae</taxon>
        <taxon>Elasticomyces</taxon>
    </lineage>
</organism>
<dbReference type="AlphaFoldDB" id="A0AAN7W6B3"/>
<proteinExistence type="inferred from homology"/>
<evidence type="ECO:0000313" key="2">
    <source>
        <dbReference type="EMBL" id="KAK5698778.1"/>
    </source>
</evidence>
<name>A0AAN7W6B3_9PEZI</name>
<dbReference type="Pfam" id="PF06825">
    <property type="entry name" value="HSBP1"/>
    <property type="match status" value="1"/>
</dbReference>
<comment type="similarity">
    <text evidence="1">Belongs to the HSBP1 family.</text>
</comment>
<evidence type="ECO:0000313" key="3">
    <source>
        <dbReference type="Proteomes" id="UP001310594"/>
    </source>
</evidence>
<gene>
    <name evidence="2" type="ORF">LTR97_006426</name>
</gene>
<dbReference type="EMBL" id="JAVRQU010000009">
    <property type="protein sequence ID" value="KAK5698778.1"/>
    <property type="molecule type" value="Genomic_DNA"/>
</dbReference>
<evidence type="ECO:0000256" key="1">
    <source>
        <dbReference type="ARBA" id="ARBA00006349"/>
    </source>
</evidence>
<dbReference type="Gene3D" id="1.20.5.430">
    <property type="match status" value="1"/>
</dbReference>
<dbReference type="Proteomes" id="UP001310594">
    <property type="component" value="Unassembled WGS sequence"/>
</dbReference>
<dbReference type="GO" id="GO:0003714">
    <property type="term" value="F:transcription corepressor activity"/>
    <property type="evidence" value="ECO:0007669"/>
    <property type="project" value="InterPro"/>
</dbReference>
<comment type="caution">
    <text evidence="2">The sequence shown here is derived from an EMBL/GenBank/DDBJ whole genome shotgun (WGS) entry which is preliminary data.</text>
</comment>
<reference evidence="2" key="1">
    <citation type="submission" date="2023-08" db="EMBL/GenBank/DDBJ databases">
        <title>Black Yeasts Isolated from many extreme environments.</title>
        <authorList>
            <person name="Coleine C."/>
            <person name="Stajich J.E."/>
            <person name="Selbmann L."/>
        </authorList>
    </citation>
    <scope>NUCLEOTIDE SEQUENCE</scope>
    <source>
        <strain evidence="2">CCFEE 5810</strain>
    </source>
</reference>
<accession>A0AAN7W6B3</accession>
<dbReference type="InterPro" id="IPR009643">
    <property type="entry name" value="HS1-bd"/>
</dbReference>
<protein>
    <submittedName>
        <fullName evidence="2">Uncharacterized protein</fullName>
    </submittedName>
</protein>